<dbReference type="Gene3D" id="3.10.20.470">
    <property type="match status" value="1"/>
</dbReference>
<evidence type="ECO:0000256" key="1">
    <source>
        <dbReference type="ARBA" id="ARBA00022729"/>
    </source>
</evidence>
<dbReference type="InterPro" id="IPR041558">
    <property type="entry name" value="MucBP_2"/>
</dbReference>
<dbReference type="Pfam" id="PF17965">
    <property type="entry name" value="MucBP_2"/>
    <property type="match status" value="1"/>
</dbReference>
<feature type="compositionally biased region" description="Low complexity" evidence="2">
    <location>
        <begin position="1461"/>
        <end position="1477"/>
    </location>
</feature>
<evidence type="ECO:0000313" key="6">
    <source>
        <dbReference type="EMBL" id="GKT06616.1"/>
    </source>
</evidence>
<reference evidence="6 7" key="1">
    <citation type="submission" date="2022-03" db="EMBL/GenBank/DDBJ databases">
        <title>Draft genome sequence of Furfurilactobacillus curtus JCM 31185.</title>
        <authorList>
            <person name="Suzuki S."/>
            <person name="Endo A."/>
            <person name="Kajikawa A."/>
        </authorList>
    </citation>
    <scope>NUCLEOTIDE SEQUENCE [LARGE SCALE GENOMIC DNA]</scope>
    <source>
        <strain evidence="6 7">JCM 31185</strain>
    </source>
</reference>
<name>A0ABQ5JQ40_9LACO</name>
<feature type="domain" description="Mucin binding" evidence="4">
    <location>
        <begin position="905"/>
        <end position="994"/>
    </location>
</feature>
<evidence type="ECO:0000259" key="4">
    <source>
        <dbReference type="Pfam" id="PF17965"/>
    </source>
</evidence>
<dbReference type="Pfam" id="PF17966">
    <property type="entry name" value="Muc_B2"/>
    <property type="match status" value="5"/>
</dbReference>
<feature type="domain" description="Mub B2-like" evidence="5">
    <location>
        <begin position="1493"/>
        <end position="1607"/>
    </location>
</feature>
<dbReference type="RefSeq" id="WP_407884928.1">
    <property type="nucleotide sequence ID" value="NZ_BQXO01000009.1"/>
</dbReference>
<keyword evidence="1 3" id="KW-0732">Signal</keyword>
<dbReference type="Pfam" id="PF19258">
    <property type="entry name" value="KxYKxGKxW_sig"/>
    <property type="match status" value="1"/>
</dbReference>
<protein>
    <recommendedName>
        <fullName evidence="8">Gram-positive cocci surface proteins LPxTG domain-containing protein</fullName>
    </recommendedName>
</protein>
<feature type="chain" id="PRO_5046378262" description="Gram-positive cocci surface proteins LPxTG domain-containing protein" evidence="3">
    <location>
        <begin position="37"/>
        <end position="1808"/>
    </location>
</feature>
<comment type="caution">
    <text evidence="6">The sequence shown here is derived from an EMBL/GenBank/DDBJ whole genome shotgun (WGS) entry which is preliminary data.</text>
</comment>
<feature type="region of interest" description="Disordered" evidence="2">
    <location>
        <begin position="1313"/>
        <end position="1340"/>
    </location>
</feature>
<proteinExistence type="predicted"/>
<gene>
    <name evidence="6" type="ORF">JCM31185_19030</name>
</gene>
<evidence type="ECO:0000259" key="5">
    <source>
        <dbReference type="Pfam" id="PF17966"/>
    </source>
</evidence>
<evidence type="ECO:0000313" key="7">
    <source>
        <dbReference type="Proteomes" id="UP001628078"/>
    </source>
</evidence>
<dbReference type="Proteomes" id="UP001628078">
    <property type="component" value="Unassembled WGS sequence"/>
</dbReference>
<dbReference type="Gene3D" id="2.60.40.4300">
    <property type="match status" value="5"/>
</dbReference>
<organism evidence="6 7">
    <name type="scientific">Furfurilactobacillus curtus</name>
    <dbReference type="NCBI Taxonomy" id="1746200"/>
    <lineage>
        <taxon>Bacteria</taxon>
        <taxon>Bacillati</taxon>
        <taxon>Bacillota</taxon>
        <taxon>Bacilli</taxon>
        <taxon>Lactobacillales</taxon>
        <taxon>Lactobacillaceae</taxon>
        <taxon>Furfurilactobacillus</taxon>
    </lineage>
</organism>
<feature type="domain" description="Mub B2-like" evidence="5">
    <location>
        <begin position="1028"/>
        <end position="1118"/>
    </location>
</feature>
<feature type="domain" description="Mub B2-like" evidence="5">
    <location>
        <begin position="1640"/>
        <end position="1758"/>
    </location>
</feature>
<dbReference type="NCBIfam" id="TIGR03715">
    <property type="entry name" value="KxYKxGKxW"/>
    <property type="match status" value="1"/>
</dbReference>
<evidence type="ECO:0000256" key="3">
    <source>
        <dbReference type="SAM" id="SignalP"/>
    </source>
</evidence>
<feature type="domain" description="Mub B2-like" evidence="5">
    <location>
        <begin position="1341"/>
        <end position="1455"/>
    </location>
</feature>
<accession>A0ABQ5JQ40</accession>
<sequence length="1808" mass="189829">MNSETHFKMYKAKKRWLVAGMAAAAFYLAGPTVTQAKADAPEQDQAATSSAATASDQSALIATSNATNSSAMANSNSVNPATISNSSTNDSSVSQSDNAAVVTTSNAIATDQLSDAATMVASSSVDSSSSASGSSQNVSVSSVANATPTRALVTMAPTASDATIGETAALTDITSEFSNQEPEGGQGVGANVLANLTANYQGADFINLTAPQQSAYAQTLSVYAAGIKAAESDLMTSTAAGFAGNYAGVTPTEQSTGLSVEGLTSRFEQVNGNLNQAFTYGYNFAAFGDRYLSSTFGNVDAISPKDLGYYGIALEIRQFLSNLTTNVSYQDGPNLNLNLQNPVAYPMPNGLADRTQLFNKVLAQLTPIYVAGGEDGVRITAENASPVAFADYAAANSTQASVKLLGLDYASGIYTAAQTSFENDRMSIYPIIEADAEADVQAGLTEFSDNSWSDVLIKWAANAANNPLSVTILRTIGSEMVTVGRQVFSDLISTAKTAYSDSTSFNILTNKISIANPYADQNELNTMYQDILAVMLGRIKKVAALTDPTGLTEIQQQAINSVESLSAQQNLGADQLGTGTTYEPNWFPYYKANINSGLATEFAGDLSTLAAIGQNAYTDALGTRPASTPTTTGSQPHTTIGAWDDGVLFAEQQLNPLALDANSALATDPTTYASFADVLAAYKGTDYDYTSVVKAAYNFQRSKLGQLDLNYVRKLDGQSMIIDGKGSVDLWGFVPDTLSVNSDGQSVEFTNGTTQTKTALDLPPVDGVVYTAIPSDADNPAAQLSGNRTATGYYANVKTINSTLWLKAANTLAKVTVLGDLTKGQLTLTVSQITAQPTFATNGTTQTTGSQVFDWTSATLPAGWTFANGNLTYSGEILNPQGTTLNLIDKVGDTLTVTIGFTNTQTAIFNFVDATDNNQSINSLTNVPTDADRTVSGTFNQPVVPTFNNGATLQEIVNQLTALHYHLVTDLTSLPLTYDEDDQTTQSFTIAFVHDQTVVTPDNPSQPGQPIDPANPNGPKWPSGTDLASLQTIGQRTITYVDANTLDPIKVAQTNNGEVVQKVTFDRHAVVDEVTGTILGYDTNGDGAVDVEPDNGNQAWLPKTGTYAAVTSPDLSEYGLINPHDITSPTPTGLPNVPSATAMPNDQLSVTIAYDHQLVPVTPGQHLVPGDPINPDNPNQPVWPAGVADSNLTKTVTRTIHYVDANDPSKSVAPDVISSVSYNRTAVVDAVTGQLLGYAPDPTTGKPTQTASDGGWELASASDTLGAVLSPDLTSQGYSAPDQAIVADQVIMPDYSGADQFAVTVMYAHGTVPVTPTQPGQPGQPLDPQNPDGPKWPTGTAATDLSQISTRTINYFDRQTGAVVAKQVQQQVSYSRTAIVDQVTGALLGYDTVGNGQVTTTDANQAWVLTSPDDTFAAEVSPDLTAAGYLPASLSQVAALKVTPDNGGQSQVVNVYYDHATTPVTPNQPQQPGQPIDPANPDGPKWPAGTDINSLTKTVTRTINYLDQQTNAVVAPAINQAVTLTRTAIVDRATGVLLGYDLDGNGTVDTTDGTAAWQPSGSAVLAAETSPDLTSHGYQPATLKQVPAQTITGDYDGNSNLVVNVYYAHQLQPVTPQQPGVPGQPINPNNPNGPKWPTGTDADSLSQTITRTINYLDKQINAVVSPQVNQAVTLTRTAIVDQVTGNIVGYDTTGDGNANVTDAAQAWVIKGTDQLAAVTSPDLSDLGYQLANPTVVAAQTIATTYTGTPQITVNVYYDHQTTTATPAQPGVPGQPINPDEPNGPKWPVGTDQADLSKTVTRTINYLDR</sequence>
<keyword evidence="7" id="KW-1185">Reference proteome</keyword>
<evidence type="ECO:0008006" key="8">
    <source>
        <dbReference type="Google" id="ProtNLM"/>
    </source>
</evidence>
<feature type="domain" description="Mub B2-like" evidence="5">
    <location>
        <begin position="1188"/>
        <end position="1308"/>
    </location>
</feature>
<evidence type="ECO:0000256" key="2">
    <source>
        <dbReference type="SAM" id="MobiDB-lite"/>
    </source>
</evidence>
<feature type="region of interest" description="Disordered" evidence="2">
    <location>
        <begin position="68"/>
        <end position="97"/>
    </location>
</feature>
<dbReference type="InterPro" id="IPR022263">
    <property type="entry name" value="KxYKxGKxW"/>
</dbReference>
<feature type="region of interest" description="Disordered" evidence="2">
    <location>
        <begin position="1461"/>
        <end position="1487"/>
    </location>
</feature>
<feature type="compositionally biased region" description="Low complexity" evidence="2">
    <location>
        <begin position="1313"/>
        <end position="1333"/>
    </location>
</feature>
<dbReference type="PANTHER" id="PTHR10068">
    <property type="entry name" value="BONE MARROW PROTEOGLYCAN"/>
    <property type="match status" value="1"/>
</dbReference>
<dbReference type="EMBL" id="BQXO01000009">
    <property type="protein sequence ID" value="GKT06616.1"/>
    <property type="molecule type" value="Genomic_DNA"/>
</dbReference>
<dbReference type="InterPro" id="IPR041495">
    <property type="entry name" value="Mub_B2"/>
</dbReference>
<dbReference type="PANTHER" id="PTHR10068:SF14">
    <property type="entry name" value="CELL WALL ADHESIN EAP1"/>
    <property type="match status" value="1"/>
</dbReference>
<feature type="region of interest" description="Disordered" evidence="2">
    <location>
        <begin position="1000"/>
        <end position="1023"/>
    </location>
</feature>
<feature type="signal peptide" evidence="3">
    <location>
        <begin position="1"/>
        <end position="36"/>
    </location>
</feature>
<feature type="region of interest" description="Disordered" evidence="2">
    <location>
        <begin position="1763"/>
        <end position="1794"/>
    </location>
</feature>